<dbReference type="InterPro" id="IPR016181">
    <property type="entry name" value="Acyl_CoA_acyltransferase"/>
</dbReference>
<dbReference type="AlphaFoldDB" id="A0A5J6N0D6"/>
<dbReference type="KEGG" id="hadh:FRZ61_19990"/>
<keyword evidence="2" id="KW-1185">Reference proteome</keyword>
<protein>
    <recommendedName>
        <fullName evidence="3">N-acetyltransferase domain-containing protein</fullName>
    </recommendedName>
</protein>
<dbReference type="SUPFAM" id="SSF55729">
    <property type="entry name" value="Acyl-CoA N-acyltransferases (Nat)"/>
    <property type="match status" value="1"/>
</dbReference>
<proteinExistence type="predicted"/>
<gene>
    <name evidence="1" type="ORF">FRZ61_19990</name>
</gene>
<dbReference type="RefSeq" id="WP_151117105.1">
    <property type="nucleotide sequence ID" value="NZ_CP042582.1"/>
</dbReference>
<organism evidence="1 2">
    <name type="scientific">Hypericibacter adhaerens</name>
    <dbReference type="NCBI Taxonomy" id="2602016"/>
    <lineage>
        <taxon>Bacteria</taxon>
        <taxon>Pseudomonadati</taxon>
        <taxon>Pseudomonadota</taxon>
        <taxon>Alphaproteobacteria</taxon>
        <taxon>Rhodospirillales</taxon>
        <taxon>Dongiaceae</taxon>
        <taxon>Hypericibacter</taxon>
    </lineage>
</organism>
<dbReference type="OrthoDB" id="8479388at2"/>
<dbReference type="Proteomes" id="UP000325797">
    <property type="component" value="Chromosome"/>
</dbReference>
<accession>A0A5J6N0D6</accession>
<evidence type="ECO:0000313" key="1">
    <source>
        <dbReference type="EMBL" id="QEX22070.1"/>
    </source>
</evidence>
<dbReference type="EMBL" id="CP042582">
    <property type="protein sequence ID" value="QEX22070.1"/>
    <property type="molecule type" value="Genomic_DNA"/>
</dbReference>
<evidence type="ECO:0000313" key="2">
    <source>
        <dbReference type="Proteomes" id="UP000325797"/>
    </source>
</evidence>
<sequence>MSLRLQTVLLHAAEADRAYPIVQLATGISLARWRAFVSQRTGDEDGSAGIMVAQDSHGYIQGIGSFYATEDLRHGSCLVVDNLLALDLLGGQGVSKFLLRRLITFAREHDLQAIETHLPRGGFIIRSASEGLSRLLLNDGHHLEGVWAMLPLDHRPQADPAAH</sequence>
<reference evidence="1 2" key="1">
    <citation type="submission" date="2019-08" db="EMBL/GenBank/DDBJ databases">
        <title>Hyperibacter terrae gen. nov., sp. nov. and Hyperibacter viscosus sp. nov., two new members in the family Rhodospirillaceae isolated from the rhizosphere of Hypericum perforatum.</title>
        <authorList>
            <person name="Noviana Z."/>
        </authorList>
    </citation>
    <scope>NUCLEOTIDE SEQUENCE [LARGE SCALE GENOMIC DNA]</scope>
    <source>
        <strain evidence="1 2">R5959</strain>
    </source>
</reference>
<name>A0A5J6N0D6_9PROT</name>
<evidence type="ECO:0008006" key="3">
    <source>
        <dbReference type="Google" id="ProtNLM"/>
    </source>
</evidence>